<dbReference type="Proteomes" id="UP001060919">
    <property type="component" value="Chromosome"/>
</dbReference>
<keyword evidence="1" id="KW-0732">Signal</keyword>
<feature type="signal peptide" evidence="1">
    <location>
        <begin position="1"/>
        <end position="17"/>
    </location>
</feature>
<evidence type="ECO:0008006" key="4">
    <source>
        <dbReference type="Google" id="ProtNLM"/>
    </source>
</evidence>
<dbReference type="EMBL" id="AP026867">
    <property type="protein sequence ID" value="BDS11995.1"/>
    <property type="molecule type" value="Genomic_DNA"/>
</dbReference>
<protein>
    <recommendedName>
        <fullName evidence="4">Lipoprotein</fullName>
    </recommendedName>
</protein>
<dbReference type="KEGG" id="aup:AsAng_0027100"/>
<dbReference type="RefSeq" id="WP_264793121.1">
    <property type="nucleotide sequence ID" value="NZ_AP026867.1"/>
</dbReference>
<sequence length="309" mass="33139">MKIILFSLLACGLLFTACEPSPPITPNNDAKLIFKLKFDSTQTRLNALAQTAPMPAGHAGQHPKFNGMSAHKIELVPNSLTPVNAGPVVYHGPETNAGGDNAIKFNEAIIKKEGETFYEVPLKDIAAGTYEYIRVSVSYQNYDVYYDINNVPTWPSGTINLPNQKGTIASFVGFNTYINSITPKNITKSVNANKLQGYWAFETDLSSPYNSANAIYTGAAPGTTVVNPISSTAPTPSGSCLVTGTFDGNALEITGNETEDIIVTLSFSTNKSFEWVDSNGNGKLDIDVSTGTTETVVDMGLRGLKASYQ</sequence>
<dbReference type="PROSITE" id="PS51257">
    <property type="entry name" value="PROKAR_LIPOPROTEIN"/>
    <property type="match status" value="1"/>
</dbReference>
<name>A0A916DTP8_9BACT</name>
<reference evidence="2" key="1">
    <citation type="submission" date="2022-09" db="EMBL/GenBank/DDBJ databases">
        <title>Aureispira anguillicida sp. nov., isolated from Leptocephalus of Japanese eel Anguilla japonica.</title>
        <authorList>
            <person name="Yuasa K."/>
            <person name="Mekata T."/>
            <person name="Ikunari K."/>
        </authorList>
    </citation>
    <scope>NUCLEOTIDE SEQUENCE</scope>
    <source>
        <strain evidence="2">EL160426</strain>
    </source>
</reference>
<evidence type="ECO:0000313" key="3">
    <source>
        <dbReference type="Proteomes" id="UP001060919"/>
    </source>
</evidence>
<proteinExistence type="predicted"/>
<keyword evidence="3" id="KW-1185">Reference proteome</keyword>
<accession>A0A916DTP8</accession>
<feature type="chain" id="PRO_5038069058" description="Lipoprotein" evidence="1">
    <location>
        <begin position="18"/>
        <end position="309"/>
    </location>
</feature>
<organism evidence="2 3">
    <name type="scientific">Aureispira anguillae</name>
    <dbReference type="NCBI Taxonomy" id="2864201"/>
    <lineage>
        <taxon>Bacteria</taxon>
        <taxon>Pseudomonadati</taxon>
        <taxon>Bacteroidota</taxon>
        <taxon>Saprospiria</taxon>
        <taxon>Saprospirales</taxon>
        <taxon>Saprospiraceae</taxon>
        <taxon>Aureispira</taxon>
    </lineage>
</organism>
<evidence type="ECO:0000256" key="1">
    <source>
        <dbReference type="SAM" id="SignalP"/>
    </source>
</evidence>
<dbReference type="AlphaFoldDB" id="A0A916DTP8"/>
<evidence type="ECO:0000313" key="2">
    <source>
        <dbReference type="EMBL" id="BDS11995.1"/>
    </source>
</evidence>
<gene>
    <name evidence="2" type="ORF">AsAng_0027100</name>
</gene>